<evidence type="ECO:0000313" key="2">
    <source>
        <dbReference type="Proteomes" id="UP001055072"/>
    </source>
</evidence>
<protein>
    <submittedName>
        <fullName evidence="1">Uncharacterized protein</fullName>
    </submittedName>
</protein>
<comment type="caution">
    <text evidence="1">The sequence shown here is derived from an EMBL/GenBank/DDBJ whole genome shotgun (WGS) entry which is preliminary data.</text>
</comment>
<name>A0ACB8U5F5_9APHY</name>
<dbReference type="EMBL" id="MU274910">
    <property type="protein sequence ID" value="KAI0089483.1"/>
    <property type="molecule type" value="Genomic_DNA"/>
</dbReference>
<dbReference type="Proteomes" id="UP001055072">
    <property type="component" value="Unassembled WGS sequence"/>
</dbReference>
<proteinExistence type="predicted"/>
<sequence>MQQSCAVNDNSRGILRLPDDILIEISLEFASLFRDIGGGPLNSPNFWTRSVDCRWIVVAHICHRWRDVVLAIPQLWTTISLLGDTDRVATTLRRSGQLPLTIFESAISSFDLEGKKLVLQEIPRIEHLQIPLNCQTLDCFIHLKPKDAPSLKTLELTYSDQDLYRRFDPDMFQQAFASWSLPSLTRLAFRGHEGKIIYQRKSIPEINSIQLLFRPTLVQLEIDALPYPISVAKCIQLLRTLPLLEKLCLGNVLERIQGLVGNGPWPLMRPSAALLVHFPYLREISLLLKTRVWADQLQFYPRGGARFTFGVSAADLLNHLVVPSLTTMHFAVSCRRPSENMLRFIFSALCEKLAGTASSPTGAGSLPPFSAITVSFAQGNDKTLSFLVQLETQPMIQGNPSSSHNRDHRKMRLLLATTTINDSMDDANLRAFFDFDFPLSNITTLRWHTAKEEDTGEECWLSALRAMPNLRDIVVVNSGRSFVGALQKAGHSSATPAGILPNLTRLAIMGIDWCPHRSDAIVTTLQNSSSHWQSASSESASVHDSREIDWRVRPFIDQVIHTFFIRHTMLEELAVIAPMCFDAASKVRLESAGVAKTMKWMDIPGRECLLRGV</sequence>
<keyword evidence="2" id="KW-1185">Reference proteome</keyword>
<gene>
    <name evidence="1" type="ORF">BDY19DRAFT_105955</name>
</gene>
<evidence type="ECO:0000313" key="1">
    <source>
        <dbReference type="EMBL" id="KAI0089483.1"/>
    </source>
</evidence>
<organism evidence="1 2">
    <name type="scientific">Irpex rosettiformis</name>
    <dbReference type="NCBI Taxonomy" id="378272"/>
    <lineage>
        <taxon>Eukaryota</taxon>
        <taxon>Fungi</taxon>
        <taxon>Dikarya</taxon>
        <taxon>Basidiomycota</taxon>
        <taxon>Agaricomycotina</taxon>
        <taxon>Agaricomycetes</taxon>
        <taxon>Polyporales</taxon>
        <taxon>Irpicaceae</taxon>
        <taxon>Irpex</taxon>
    </lineage>
</organism>
<accession>A0ACB8U5F5</accession>
<reference evidence="1" key="1">
    <citation type="journal article" date="2021" name="Environ. Microbiol.">
        <title>Gene family expansions and transcriptome signatures uncover fungal adaptations to wood decay.</title>
        <authorList>
            <person name="Hage H."/>
            <person name="Miyauchi S."/>
            <person name="Viragh M."/>
            <person name="Drula E."/>
            <person name="Min B."/>
            <person name="Chaduli D."/>
            <person name="Navarro D."/>
            <person name="Favel A."/>
            <person name="Norest M."/>
            <person name="Lesage-Meessen L."/>
            <person name="Balint B."/>
            <person name="Merenyi Z."/>
            <person name="de Eugenio L."/>
            <person name="Morin E."/>
            <person name="Martinez A.T."/>
            <person name="Baldrian P."/>
            <person name="Stursova M."/>
            <person name="Martinez M.J."/>
            <person name="Novotny C."/>
            <person name="Magnuson J.K."/>
            <person name="Spatafora J.W."/>
            <person name="Maurice S."/>
            <person name="Pangilinan J."/>
            <person name="Andreopoulos W."/>
            <person name="LaButti K."/>
            <person name="Hundley H."/>
            <person name="Na H."/>
            <person name="Kuo A."/>
            <person name="Barry K."/>
            <person name="Lipzen A."/>
            <person name="Henrissat B."/>
            <person name="Riley R."/>
            <person name="Ahrendt S."/>
            <person name="Nagy L.G."/>
            <person name="Grigoriev I.V."/>
            <person name="Martin F."/>
            <person name="Rosso M.N."/>
        </authorList>
    </citation>
    <scope>NUCLEOTIDE SEQUENCE</scope>
    <source>
        <strain evidence="1">CBS 384.51</strain>
    </source>
</reference>